<keyword evidence="2" id="KW-0496">Mitochondrion</keyword>
<protein>
    <submittedName>
        <fullName evidence="2">Uncharacterized protein</fullName>
    </submittedName>
</protein>
<evidence type="ECO:0000313" key="2">
    <source>
        <dbReference type="EMBL" id="KUM50036.1"/>
    </source>
</evidence>
<name>A0A101M2V4_PICGL</name>
<sequence>MTRPGWKTRSISVRSRGSNTRDGGRGMPIKRLGRSRSIPRFRFSSSKFYTIFGRYNAAIIYVIMHFHPRPDMALAQYVLRVSMANHYLRACGLV</sequence>
<dbReference type="EMBL" id="LKAM01000002">
    <property type="protein sequence ID" value="KUM50036.1"/>
    <property type="molecule type" value="Genomic_DNA"/>
</dbReference>
<geneLocation type="mitochondrion" evidence="2"/>
<organism evidence="2">
    <name type="scientific">Picea glauca</name>
    <name type="common">White spruce</name>
    <name type="synonym">Pinus glauca</name>
    <dbReference type="NCBI Taxonomy" id="3330"/>
    <lineage>
        <taxon>Eukaryota</taxon>
        <taxon>Viridiplantae</taxon>
        <taxon>Streptophyta</taxon>
        <taxon>Embryophyta</taxon>
        <taxon>Tracheophyta</taxon>
        <taxon>Spermatophyta</taxon>
        <taxon>Pinopsida</taxon>
        <taxon>Pinidae</taxon>
        <taxon>Conifers I</taxon>
        <taxon>Pinales</taxon>
        <taxon>Pinaceae</taxon>
        <taxon>Picea</taxon>
    </lineage>
</organism>
<feature type="region of interest" description="Disordered" evidence="1">
    <location>
        <begin position="1"/>
        <end position="31"/>
    </location>
</feature>
<reference evidence="2" key="1">
    <citation type="journal article" date="2015" name="Genome Biol. Evol.">
        <title>Organellar Genomes of White Spruce (Picea glauca): Assembly and Annotation.</title>
        <authorList>
            <person name="Jackman S.D."/>
            <person name="Warren R.L."/>
            <person name="Gibb E.A."/>
            <person name="Vandervalk B.P."/>
            <person name="Mohamadi H."/>
            <person name="Chu J."/>
            <person name="Raymond A."/>
            <person name="Pleasance S."/>
            <person name="Coope R."/>
            <person name="Wildung M.R."/>
            <person name="Ritland C.E."/>
            <person name="Bousquet J."/>
            <person name="Jones S.J."/>
            <person name="Bohlmann J."/>
            <person name="Birol I."/>
        </authorList>
    </citation>
    <scope>NUCLEOTIDE SEQUENCE [LARGE SCALE GENOMIC DNA]</scope>
    <source>
        <tissue evidence="2">Flushing bud</tissue>
    </source>
</reference>
<feature type="compositionally biased region" description="Polar residues" evidence="1">
    <location>
        <begin position="9"/>
        <end position="21"/>
    </location>
</feature>
<gene>
    <name evidence="2" type="ORF">ABT39_MTgene3264</name>
</gene>
<proteinExistence type="predicted"/>
<evidence type="ECO:0000256" key="1">
    <source>
        <dbReference type="SAM" id="MobiDB-lite"/>
    </source>
</evidence>
<accession>A0A101M2V4</accession>
<comment type="caution">
    <text evidence="2">The sequence shown here is derived from an EMBL/GenBank/DDBJ whole genome shotgun (WGS) entry which is preliminary data.</text>
</comment>
<dbReference type="AlphaFoldDB" id="A0A101M2V4"/>